<evidence type="ECO:0000256" key="3">
    <source>
        <dbReference type="ARBA" id="ARBA00023315"/>
    </source>
</evidence>
<dbReference type="Proteomes" id="UP001634007">
    <property type="component" value="Unassembled WGS sequence"/>
</dbReference>
<dbReference type="InterPro" id="IPR023213">
    <property type="entry name" value="CAT-like_dom_sf"/>
</dbReference>
<evidence type="ECO:0000313" key="5">
    <source>
        <dbReference type="Proteomes" id="UP001634007"/>
    </source>
</evidence>
<accession>A0ABD3LU22</accession>
<dbReference type="Pfam" id="PF02458">
    <property type="entry name" value="Transferase"/>
    <property type="match status" value="1"/>
</dbReference>
<dbReference type="PANTHER" id="PTHR31623:SF17">
    <property type="entry name" value="F21J9.9"/>
    <property type="match status" value="1"/>
</dbReference>
<dbReference type="Gene3D" id="3.30.559.10">
    <property type="entry name" value="Chloramphenicol acetyltransferase-like domain"/>
    <property type="match status" value="2"/>
</dbReference>
<keyword evidence="3" id="KW-0012">Acyltransferase</keyword>
<gene>
    <name evidence="4" type="ORF">ACJRO7_012646</name>
</gene>
<keyword evidence="5" id="KW-1185">Reference proteome</keyword>
<proteinExistence type="inferred from homology"/>
<evidence type="ECO:0000256" key="1">
    <source>
        <dbReference type="ARBA" id="ARBA00009861"/>
    </source>
</evidence>
<comment type="caution">
    <text evidence="4">The sequence shown here is derived from an EMBL/GenBank/DDBJ whole genome shotgun (WGS) entry which is preliminary data.</text>
</comment>
<dbReference type="EMBL" id="JBJKBG010000002">
    <property type="protein sequence ID" value="KAL3751845.1"/>
    <property type="molecule type" value="Genomic_DNA"/>
</dbReference>
<dbReference type="GO" id="GO:0016746">
    <property type="term" value="F:acyltransferase activity"/>
    <property type="evidence" value="ECO:0007669"/>
    <property type="project" value="UniProtKB-KW"/>
</dbReference>
<evidence type="ECO:0000313" key="4">
    <source>
        <dbReference type="EMBL" id="KAL3751845.1"/>
    </source>
</evidence>
<dbReference type="PANTHER" id="PTHR31623">
    <property type="entry name" value="F21J9.9"/>
    <property type="match status" value="1"/>
</dbReference>
<comment type="similarity">
    <text evidence="1">Belongs to the plant acyltransferase family.</text>
</comment>
<protein>
    <submittedName>
        <fullName evidence="4">Uncharacterized protein</fullName>
    </submittedName>
</protein>
<keyword evidence="2" id="KW-0808">Transferase</keyword>
<name>A0ABD3LU22_EUCGL</name>
<reference evidence="4 5" key="1">
    <citation type="submission" date="2024-11" db="EMBL/GenBank/DDBJ databases">
        <title>Chromosome-level genome assembly of Eucalyptus globulus Labill. provides insights into its genome evolution.</title>
        <authorList>
            <person name="Li X."/>
        </authorList>
    </citation>
    <scope>NUCLEOTIDE SEQUENCE [LARGE SCALE GENOMIC DNA]</scope>
    <source>
        <strain evidence="4">CL2024</strain>
        <tissue evidence="4">Fresh tender leaves</tissue>
    </source>
</reference>
<dbReference type="AlphaFoldDB" id="A0ABD3LU22"/>
<sequence length="441" mass="49338">MTMPEVEVEVVSRDTIKPSSPTLDHLRHYKLSFLDQIQVPVFMPLVLFFPRDDGMLLDEKLSRIKQSLAKALAKFYPLAGRVRDNLYVDCNDEGALYVEARVRCKLSDILENPEPRVMNRFLPCELDNVQDLPVAVQVNFFECGGLALSLLISHKVADALSFFTFLNAWASAARGDPGIIDPCFSSSELFPPIDLSGFQTSTGIVKDNISTRRFIFDAATIASLREKFADLKKAADVADHPRRRPTRVEALSSFLWSRYMASTQPIEARGDKIYTVLHAVNLRTRTEPPISERHFGNISRLAITVPTVDASTDGGYKIVDQVRDAIKQVNAEYVRKLQEGQGHLNSLKERSSRISRGEVVSFSFTSLCRFPMYEADFGWGKPAWVGSASLTFKNLIVFMDTKSGDGIEAWVNLKEDDMAKFEQDKELLALVSPSVSVGSRA</sequence>
<evidence type="ECO:0000256" key="2">
    <source>
        <dbReference type="ARBA" id="ARBA00022679"/>
    </source>
</evidence>
<organism evidence="4 5">
    <name type="scientific">Eucalyptus globulus</name>
    <name type="common">Tasmanian blue gum</name>
    <dbReference type="NCBI Taxonomy" id="34317"/>
    <lineage>
        <taxon>Eukaryota</taxon>
        <taxon>Viridiplantae</taxon>
        <taxon>Streptophyta</taxon>
        <taxon>Embryophyta</taxon>
        <taxon>Tracheophyta</taxon>
        <taxon>Spermatophyta</taxon>
        <taxon>Magnoliopsida</taxon>
        <taxon>eudicotyledons</taxon>
        <taxon>Gunneridae</taxon>
        <taxon>Pentapetalae</taxon>
        <taxon>rosids</taxon>
        <taxon>malvids</taxon>
        <taxon>Myrtales</taxon>
        <taxon>Myrtaceae</taxon>
        <taxon>Myrtoideae</taxon>
        <taxon>Eucalypteae</taxon>
        <taxon>Eucalyptus</taxon>
    </lineage>
</organism>